<dbReference type="InterPro" id="IPR036864">
    <property type="entry name" value="Zn2-C6_fun-type_DNA-bd_sf"/>
</dbReference>
<evidence type="ECO:0000313" key="10">
    <source>
        <dbReference type="Proteomes" id="UP000053599"/>
    </source>
</evidence>
<protein>
    <recommendedName>
        <fullName evidence="8">Zn(2)-C6 fungal-type domain-containing protein</fullName>
    </recommendedName>
</protein>
<dbReference type="InterPro" id="IPR050613">
    <property type="entry name" value="Sec_Metabolite_Reg"/>
</dbReference>
<feature type="region of interest" description="Disordered" evidence="7">
    <location>
        <begin position="1"/>
        <end position="33"/>
    </location>
</feature>
<feature type="region of interest" description="Disordered" evidence="7">
    <location>
        <begin position="913"/>
        <end position="934"/>
    </location>
</feature>
<feature type="region of interest" description="Disordered" evidence="7">
    <location>
        <begin position="79"/>
        <end position="123"/>
    </location>
</feature>
<evidence type="ECO:0000313" key="9">
    <source>
        <dbReference type="EMBL" id="KIV81650.1"/>
    </source>
</evidence>
<dbReference type="AlphaFoldDB" id="A0A0D1VZ01"/>
<comment type="subcellular location">
    <subcellularLocation>
        <location evidence="1">Nucleus</location>
    </subcellularLocation>
</comment>
<feature type="compositionally biased region" description="Polar residues" evidence="7">
    <location>
        <begin position="101"/>
        <end position="110"/>
    </location>
</feature>
<feature type="compositionally biased region" description="Polar residues" evidence="7">
    <location>
        <begin position="196"/>
        <end position="205"/>
    </location>
</feature>
<dbReference type="CDD" id="cd00067">
    <property type="entry name" value="GAL4"/>
    <property type="match status" value="1"/>
</dbReference>
<evidence type="ECO:0000256" key="1">
    <source>
        <dbReference type="ARBA" id="ARBA00004123"/>
    </source>
</evidence>
<feature type="compositionally biased region" description="Basic and acidic residues" evidence="7">
    <location>
        <begin position="18"/>
        <end position="32"/>
    </location>
</feature>
<organism evidence="9 10">
    <name type="scientific">Exophiala sideris</name>
    <dbReference type="NCBI Taxonomy" id="1016849"/>
    <lineage>
        <taxon>Eukaryota</taxon>
        <taxon>Fungi</taxon>
        <taxon>Dikarya</taxon>
        <taxon>Ascomycota</taxon>
        <taxon>Pezizomycotina</taxon>
        <taxon>Eurotiomycetes</taxon>
        <taxon>Chaetothyriomycetidae</taxon>
        <taxon>Chaetothyriales</taxon>
        <taxon>Herpotrichiellaceae</taxon>
        <taxon>Exophiala</taxon>
    </lineage>
</organism>
<feature type="region of interest" description="Disordered" evidence="7">
    <location>
        <begin position="871"/>
        <end position="892"/>
    </location>
</feature>
<accession>A0A0D1VZ01</accession>
<dbReference type="OrthoDB" id="3989227at2759"/>
<feature type="compositionally biased region" description="Polar residues" evidence="7">
    <location>
        <begin position="1"/>
        <end position="10"/>
    </location>
</feature>
<dbReference type="STRING" id="1016849.A0A0D1VZ01"/>
<dbReference type="GO" id="GO:0006351">
    <property type="term" value="P:DNA-templated transcription"/>
    <property type="evidence" value="ECO:0007669"/>
    <property type="project" value="InterPro"/>
</dbReference>
<gene>
    <name evidence="9" type="ORF">PV11_03819</name>
</gene>
<feature type="region of interest" description="Disordered" evidence="7">
    <location>
        <begin position="144"/>
        <end position="205"/>
    </location>
</feature>
<dbReference type="Proteomes" id="UP000053599">
    <property type="component" value="Unassembled WGS sequence"/>
</dbReference>
<dbReference type="SUPFAM" id="SSF57701">
    <property type="entry name" value="Zn2/Cys6 DNA-binding domain"/>
    <property type="match status" value="1"/>
</dbReference>
<dbReference type="PROSITE" id="PS50048">
    <property type="entry name" value="ZN2_CY6_FUNGAL_2"/>
    <property type="match status" value="1"/>
</dbReference>
<feature type="compositionally biased region" description="Basic and acidic residues" evidence="7">
    <location>
        <begin position="871"/>
        <end position="882"/>
    </location>
</feature>
<evidence type="ECO:0000259" key="8">
    <source>
        <dbReference type="PROSITE" id="PS50048"/>
    </source>
</evidence>
<keyword evidence="6" id="KW-0539">Nucleus</keyword>
<dbReference type="GO" id="GO:0003677">
    <property type="term" value="F:DNA binding"/>
    <property type="evidence" value="ECO:0007669"/>
    <property type="project" value="UniProtKB-KW"/>
</dbReference>
<dbReference type="PANTHER" id="PTHR31001">
    <property type="entry name" value="UNCHARACTERIZED TRANSCRIPTIONAL REGULATORY PROTEIN"/>
    <property type="match status" value="1"/>
</dbReference>
<dbReference type="CDD" id="cd12148">
    <property type="entry name" value="fungal_TF_MHR"/>
    <property type="match status" value="1"/>
</dbReference>
<dbReference type="GO" id="GO:0005634">
    <property type="term" value="C:nucleus"/>
    <property type="evidence" value="ECO:0007669"/>
    <property type="project" value="UniProtKB-SubCell"/>
</dbReference>
<dbReference type="Pfam" id="PF00172">
    <property type="entry name" value="Zn_clus"/>
    <property type="match status" value="1"/>
</dbReference>
<evidence type="ECO:0000256" key="5">
    <source>
        <dbReference type="ARBA" id="ARBA00023163"/>
    </source>
</evidence>
<dbReference type="EMBL" id="KN846952">
    <property type="protein sequence ID" value="KIV81650.1"/>
    <property type="molecule type" value="Genomic_DNA"/>
</dbReference>
<feature type="region of interest" description="Disordered" evidence="7">
    <location>
        <begin position="1072"/>
        <end position="1103"/>
    </location>
</feature>
<evidence type="ECO:0000256" key="7">
    <source>
        <dbReference type="SAM" id="MobiDB-lite"/>
    </source>
</evidence>
<evidence type="ECO:0000256" key="2">
    <source>
        <dbReference type="ARBA" id="ARBA00022723"/>
    </source>
</evidence>
<evidence type="ECO:0000256" key="4">
    <source>
        <dbReference type="ARBA" id="ARBA00023125"/>
    </source>
</evidence>
<feature type="compositionally biased region" description="Polar residues" evidence="7">
    <location>
        <begin position="913"/>
        <end position="922"/>
    </location>
</feature>
<feature type="domain" description="Zn(2)-C6 fungal-type" evidence="8">
    <location>
        <begin position="42"/>
        <end position="72"/>
    </location>
</feature>
<dbReference type="PANTHER" id="PTHR31001:SF79">
    <property type="entry name" value="ZN(II)2CYS6 TRANSCRIPTION FACTOR (EUROFUNG)"/>
    <property type="match status" value="1"/>
</dbReference>
<dbReference type="HOGENOM" id="CLU_006197_0_0_1"/>
<keyword evidence="5" id="KW-0804">Transcription</keyword>
<dbReference type="InterPro" id="IPR007219">
    <property type="entry name" value="XnlR_reg_dom"/>
</dbReference>
<keyword evidence="3" id="KW-0805">Transcription regulation</keyword>
<dbReference type="GO" id="GO:0000981">
    <property type="term" value="F:DNA-binding transcription factor activity, RNA polymerase II-specific"/>
    <property type="evidence" value="ECO:0007669"/>
    <property type="project" value="InterPro"/>
</dbReference>
<dbReference type="PROSITE" id="PS00463">
    <property type="entry name" value="ZN2_CY6_FUNGAL_1"/>
    <property type="match status" value="1"/>
</dbReference>
<evidence type="ECO:0000256" key="3">
    <source>
        <dbReference type="ARBA" id="ARBA00023015"/>
    </source>
</evidence>
<proteinExistence type="predicted"/>
<keyword evidence="4" id="KW-0238">DNA-binding</keyword>
<dbReference type="InterPro" id="IPR001138">
    <property type="entry name" value="Zn2Cys6_DnaBD"/>
</dbReference>
<sequence>MFRFSATQPDNEAGLEFPKSDSKRNGLMPEKRQIHRNRTSYSCLTCRRRKVKCDKIRPICGGCQRASEHCIYSDDHPSMTPAQSAMSAEGDNGMKKRKTSSARQDLSATPKSHAAPETSVPPAQLKAIEEQLLRLTTLVDTLRQSGSDDPRLRDILTPSHSDQDSDEAAPRRSFSLDMFQNKKQGPPRDVNELSRPLSNLKLSGNNREPRADPFWVHITEELNQLNYMMKRRDHTYASSTSIQNQACDTPYALVPPPKDASAPERDDFRDPSSFHKAAGVGGIHNHTLETDCPVCQTMPFTKTTLLSDIPLRSSNATARQHLFKDFPSRIQSNVLFRCWLSNIYPVLPILIPSDIFTKHESLWVQVETGRIFETEQLDPWFFALIYAIWYSGSLSLSAQGLHRWFPGTSRASLASRFHNQVVFSLHLGSVTRNATLQKLAALILIQSIPVAEEDPMQASLYMQLTTRLALTMGLHREPTLFGLSVAEEGMRRRLWWQLIQLDTSLVVASGYPSLISEAFCDTRINCEDSDAYVPENDSSVDSGKLRKMPAKYSWGEPNLYPTDENGNLTSYRTMGLVARGKSIMACALRTVVSMHLGTKMLTNRDMQENKRIIAVATDQLDDIIKMIPAKGLPELGFVPDAPSRSVTNDCDTAMSSPVTQNELAYYKTYVSEAELVSPLARYHKQRLAAFNKWARISLSMMKDKLHIVAYAPFLKNAKSKLWTLGRQCALHHCHAFMRKFLSLAEDPDLETMRWCWPASYGPMHAALIVLVDLYERPRSVEAPRSREMIDRVFVLSSPGAGIVGGTNGVSVQRPLREGGVEAWDMLRGLRSAAWQKAGLDPTVLWTEADQIAVGVATPLTDEQKIAQMIREDKIPENDRGSNKDGSAAVKSHPSDDAVLYMVKLGLSEIWNPGSGSDSTGAQQEGDGLPCSRTSGSEILTEIENGERFNLDRGLAKRDGQMTMPFPLSGALEKCSRHVANGGGLPAHVLHNGSTSLGPTGGSLQACPSQMEAMAAQENARAQTNGNVNGNGAEHNESIPPQVEDAQQRVHEQPYANGVGVERATMNGVPGNGHGTHHADDYGNADVADAGSRVTGSSAPNSELGFDWERWDSVFGQYSGFTDMMEDISWADDGAT</sequence>
<keyword evidence="2" id="KW-0479">Metal-binding</keyword>
<reference evidence="9 10" key="1">
    <citation type="submission" date="2015-01" db="EMBL/GenBank/DDBJ databases">
        <title>The Genome Sequence of Exophiala sideris CBS121828.</title>
        <authorList>
            <consortium name="The Broad Institute Genomics Platform"/>
            <person name="Cuomo C."/>
            <person name="de Hoog S."/>
            <person name="Gorbushina A."/>
            <person name="Stielow B."/>
            <person name="Teixiera M."/>
            <person name="Abouelleil A."/>
            <person name="Chapman S.B."/>
            <person name="Priest M."/>
            <person name="Young S.K."/>
            <person name="Wortman J."/>
            <person name="Nusbaum C."/>
            <person name="Birren B."/>
        </authorList>
    </citation>
    <scope>NUCLEOTIDE SEQUENCE [LARGE SCALE GENOMIC DNA]</scope>
    <source>
        <strain evidence="9 10">CBS 121828</strain>
    </source>
</reference>
<dbReference type="GO" id="GO:0008270">
    <property type="term" value="F:zinc ion binding"/>
    <property type="evidence" value="ECO:0007669"/>
    <property type="project" value="InterPro"/>
</dbReference>
<evidence type="ECO:0000256" key="6">
    <source>
        <dbReference type="ARBA" id="ARBA00023242"/>
    </source>
</evidence>
<dbReference type="SMART" id="SM00066">
    <property type="entry name" value="GAL4"/>
    <property type="match status" value="1"/>
</dbReference>
<dbReference type="Pfam" id="PF04082">
    <property type="entry name" value="Fungal_trans"/>
    <property type="match status" value="1"/>
</dbReference>
<dbReference type="SMART" id="SM00906">
    <property type="entry name" value="Fungal_trans"/>
    <property type="match status" value="1"/>
</dbReference>
<name>A0A0D1VZ01_9EURO</name>
<dbReference type="Gene3D" id="4.10.240.10">
    <property type="entry name" value="Zn(2)-C6 fungal-type DNA-binding domain"/>
    <property type="match status" value="1"/>
</dbReference>